<dbReference type="EMBL" id="JXLN01014715">
    <property type="protein sequence ID" value="KPM10204.1"/>
    <property type="molecule type" value="Genomic_DNA"/>
</dbReference>
<comment type="caution">
    <text evidence="1">The sequence shown here is derived from an EMBL/GenBank/DDBJ whole genome shotgun (WGS) entry which is preliminary data.</text>
</comment>
<name>A0A132AGU0_SARSC</name>
<dbReference type="AlphaFoldDB" id="A0A132AGU0"/>
<accession>A0A132AGU0</accession>
<gene>
    <name evidence="1" type="ORF">QR98_0087540</name>
</gene>
<sequence>PSQVPIDRNEIDSIANEKFLSEIDDEFLSDYPEREYSLHGDDDEEMKYFIYKVKDINYVPKKECVGKIVVPKGSQGQRSNVTLEEFRKLIRQSSDEMLRDAARQRFKYLAESYHLVATNESDTSIHQIYPAQGVFIKLDSEPYPWRRGIDTSLTAKLQAEYERKFGPIGPRLNRRRTSRLAGIREENVNQGGINQIADINNNNDDNDDGAAQRDIWDPKRIIRLQENRRKSRVAPISSSMNVYRSQSIVGQENQIRGYRKRYPYSRPKQTKYDWFRSKQMSEVKKFDNPIPNYPRGERPPWRF</sequence>
<evidence type="ECO:0000313" key="1">
    <source>
        <dbReference type="EMBL" id="KPM10204.1"/>
    </source>
</evidence>
<reference evidence="1 2" key="1">
    <citation type="journal article" date="2015" name="Parasit. Vectors">
        <title>Draft genome of the scabies mite.</title>
        <authorList>
            <person name="Rider S.D.Jr."/>
            <person name="Morgan M.S."/>
            <person name="Arlian L.G."/>
        </authorList>
    </citation>
    <scope>NUCLEOTIDE SEQUENCE [LARGE SCALE GENOMIC DNA]</scope>
    <source>
        <strain evidence="1">Arlian Lab</strain>
    </source>
</reference>
<evidence type="ECO:0000313" key="2">
    <source>
        <dbReference type="Proteomes" id="UP000616769"/>
    </source>
</evidence>
<proteinExistence type="predicted"/>
<organism evidence="1 2">
    <name type="scientific">Sarcoptes scabiei</name>
    <name type="common">Itch mite</name>
    <name type="synonym">Acarus scabiei</name>
    <dbReference type="NCBI Taxonomy" id="52283"/>
    <lineage>
        <taxon>Eukaryota</taxon>
        <taxon>Metazoa</taxon>
        <taxon>Ecdysozoa</taxon>
        <taxon>Arthropoda</taxon>
        <taxon>Chelicerata</taxon>
        <taxon>Arachnida</taxon>
        <taxon>Acari</taxon>
        <taxon>Acariformes</taxon>
        <taxon>Sarcoptiformes</taxon>
        <taxon>Astigmata</taxon>
        <taxon>Psoroptidia</taxon>
        <taxon>Sarcoptoidea</taxon>
        <taxon>Sarcoptidae</taxon>
        <taxon>Sarcoptinae</taxon>
        <taxon>Sarcoptes</taxon>
    </lineage>
</organism>
<dbReference type="Proteomes" id="UP000616769">
    <property type="component" value="Unassembled WGS sequence"/>
</dbReference>
<feature type="non-terminal residue" evidence="1">
    <location>
        <position position="1"/>
    </location>
</feature>
<dbReference type="VEuPathDB" id="VectorBase:SSCA005769"/>
<protein>
    <submittedName>
        <fullName evidence="1">Uncharacterized protein</fullName>
    </submittedName>
</protein>